<evidence type="ECO:0000256" key="1">
    <source>
        <dbReference type="ARBA" id="ARBA00023015"/>
    </source>
</evidence>
<dbReference type="PROSITE" id="PS50937">
    <property type="entry name" value="HTH_MERR_2"/>
    <property type="match status" value="1"/>
</dbReference>
<evidence type="ECO:0000256" key="4">
    <source>
        <dbReference type="ARBA" id="ARBA00023163"/>
    </source>
</evidence>
<dbReference type="Pfam" id="PF07739">
    <property type="entry name" value="TipAS"/>
    <property type="match status" value="1"/>
</dbReference>
<dbReference type="InterPro" id="IPR000551">
    <property type="entry name" value="MerR-type_HTH_dom"/>
</dbReference>
<name>A0A430AJL3_9ENTE</name>
<evidence type="ECO:0000256" key="3">
    <source>
        <dbReference type="ARBA" id="ARBA00023159"/>
    </source>
</evidence>
<evidence type="ECO:0000313" key="7">
    <source>
        <dbReference type="Proteomes" id="UP000288669"/>
    </source>
</evidence>
<dbReference type="InterPro" id="IPR036244">
    <property type="entry name" value="TipA-like_antibiotic-bd"/>
</dbReference>
<dbReference type="EMBL" id="NGJZ01000001">
    <property type="protein sequence ID" value="RSU08302.1"/>
    <property type="molecule type" value="Genomic_DNA"/>
</dbReference>
<dbReference type="PANTHER" id="PTHR30204:SF90">
    <property type="entry name" value="HTH-TYPE TRANSCRIPTIONAL ACTIVATOR MTA"/>
    <property type="match status" value="1"/>
</dbReference>
<dbReference type="InterPro" id="IPR012925">
    <property type="entry name" value="TipAS_dom"/>
</dbReference>
<dbReference type="CDD" id="cd01106">
    <property type="entry name" value="HTH_TipAL-Mta"/>
    <property type="match status" value="1"/>
</dbReference>
<dbReference type="Gene3D" id="1.10.490.50">
    <property type="entry name" value="Antibiotic binding domain of TipA-like multidrug resistance regulators"/>
    <property type="match status" value="1"/>
</dbReference>
<keyword evidence="4" id="KW-0804">Transcription</keyword>
<dbReference type="SUPFAM" id="SSF89082">
    <property type="entry name" value="Antibiotic binding domain of TipA-like multidrug resistance regulators"/>
    <property type="match status" value="1"/>
</dbReference>
<proteinExistence type="predicted"/>
<dbReference type="AlphaFoldDB" id="A0A430AJL3"/>
<keyword evidence="2" id="KW-0238">DNA-binding</keyword>
<dbReference type="InterPro" id="IPR047057">
    <property type="entry name" value="MerR_fam"/>
</dbReference>
<evidence type="ECO:0000259" key="5">
    <source>
        <dbReference type="PROSITE" id="PS50937"/>
    </source>
</evidence>
<dbReference type="OrthoDB" id="9814833at2"/>
<protein>
    <recommendedName>
        <fullName evidence="5">HTH merR-type domain-containing protein</fullName>
    </recommendedName>
</protein>
<dbReference type="InterPro" id="IPR009061">
    <property type="entry name" value="DNA-bd_dom_put_sf"/>
</dbReference>
<dbReference type="PANTHER" id="PTHR30204">
    <property type="entry name" value="REDOX-CYCLING DRUG-SENSING TRANSCRIPTIONAL ACTIVATOR SOXR"/>
    <property type="match status" value="1"/>
</dbReference>
<keyword evidence="3" id="KW-0010">Activator</keyword>
<keyword evidence="1" id="KW-0805">Transcription regulation</keyword>
<dbReference type="GO" id="GO:0003677">
    <property type="term" value="F:DNA binding"/>
    <property type="evidence" value="ECO:0007669"/>
    <property type="project" value="UniProtKB-KW"/>
</dbReference>
<dbReference type="SUPFAM" id="SSF46955">
    <property type="entry name" value="Putative DNA-binding domain"/>
    <property type="match status" value="1"/>
</dbReference>
<dbReference type="Pfam" id="PF13411">
    <property type="entry name" value="MerR_1"/>
    <property type="match status" value="1"/>
</dbReference>
<accession>A0A430AJL3</accession>
<dbReference type="RefSeq" id="WP_126822775.1">
    <property type="nucleotide sequence ID" value="NZ_JBHLWU010000001.1"/>
</dbReference>
<keyword evidence="7" id="KW-1185">Reference proteome</keyword>
<feature type="domain" description="HTH merR-type" evidence="5">
    <location>
        <begin position="4"/>
        <end position="72"/>
    </location>
</feature>
<comment type="caution">
    <text evidence="6">The sequence shown here is derived from an EMBL/GenBank/DDBJ whole genome shotgun (WGS) entry which is preliminary data.</text>
</comment>
<evidence type="ECO:0000313" key="6">
    <source>
        <dbReference type="EMBL" id="RSU08302.1"/>
    </source>
</evidence>
<gene>
    <name evidence="6" type="ORF">CBF30_03415</name>
</gene>
<dbReference type="GO" id="GO:0003700">
    <property type="term" value="F:DNA-binding transcription factor activity"/>
    <property type="evidence" value="ECO:0007669"/>
    <property type="project" value="InterPro"/>
</dbReference>
<organism evidence="6 7">
    <name type="scientific">Vagococcus entomophilus</name>
    <dbReference type="NCBI Taxonomy" id="1160095"/>
    <lineage>
        <taxon>Bacteria</taxon>
        <taxon>Bacillati</taxon>
        <taxon>Bacillota</taxon>
        <taxon>Bacilli</taxon>
        <taxon>Lactobacillales</taxon>
        <taxon>Enterococcaceae</taxon>
        <taxon>Vagococcus</taxon>
    </lineage>
</organism>
<dbReference type="Proteomes" id="UP000288669">
    <property type="component" value="Unassembled WGS sequence"/>
</dbReference>
<dbReference type="SMART" id="SM00422">
    <property type="entry name" value="HTH_MERR"/>
    <property type="match status" value="1"/>
</dbReference>
<evidence type="ECO:0000256" key="2">
    <source>
        <dbReference type="ARBA" id="ARBA00023125"/>
    </source>
</evidence>
<dbReference type="Gene3D" id="1.10.1660.10">
    <property type="match status" value="1"/>
</dbReference>
<sequence>MGLVYSVQNICEITGLSKRTLHYYDEAEILVPEKKENGYRSYTQKDLEKLQKILFFKNVGLSLNEIKEVICLSDALQRDYLKKQQSLLKKKQQSLGDTIKTLNAFLSGKSFLEIESYQSNVQPLSQQYQKEAAIRYGETESYQTYNNRRDQLNKKERQRLDEKINASMTKIFHNIAKAQQQGCTINDMVVQTEIECLYDCLNRLMECSTELFQCIARQYVEDQRFHHYFDQFQGENLPVFIYNSVCFFCVNTAKLKKE</sequence>
<reference evidence="6 7" key="1">
    <citation type="submission" date="2017-05" db="EMBL/GenBank/DDBJ databases">
        <title>Vagococcus spp. assemblies.</title>
        <authorList>
            <person name="Gulvik C.A."/>
        </authorList>
    </citation>
    <scope>NUCLEOTIDE SEQUENCE [LARGE SCALE GENOMIC DNA]</scope>
    <source>
        <strain evidence="6 7">DSM 24756</strain>
    </source>
</reference>